<dbReference type="RefSeq" id="XP_013783634.1">
    <property type="nucleotide sequence ID" value="XM_013928180.2"/>
</dbReference>
<evidence type="ECO:0000313" key="2">
    <source>
        <dbReference type="Proteomes" id="UP000694941"/>
    </source>
</evidence>
<evidence type="ECO:0000313" key="3">
    <source>
        <dbReference type="RefSeq" id="XP_013783634.1"/>
    </source>
</evidence>
<organism evidence="2 3">
    <name type="scientific">Limulus polyphemus</name>
    <name type="common">Atlantic horseshoe crab</name>
    <dbReference type="NCBI Taxonomy" id="6850"/>
    <lineage>
        <taxon>Eukaryota</taxon>
        <taxon>Metazoa</taxon>
        <taxon>Ecdysozoa</taxon>
        <taxon>Arthropoda</taxon>
        <taxon>Chelicerata</taxon>
        <taxon>Merostomata</taxon>
        <taxon>Xiphosura</taxon>
        <taxon>Limulidae</taxon>
        <taxon>Limulus</taxon>
    </lineage>
</organism>
<protein>
    <submittedName>
        <fullName evidence="3">Protein ecdysoneless homolog</fullName>
    </submittedName>
</protein>
<dbReference type="PANTHER" id="PTHR13060:SF0">
    <property type="entry name" value="PROTEIN ECDYSONELESS HOMOLOG"/>
    <property type="match status" value="1"/>
</dbReference>
<dbReference type="Pfam" id="PF07093">
    <property type="entry name" value="SGT1"/>
    <property type="match status" value="1"/>
</dbReference>
<feature type="region of interest" description="Disordered" evidence="1">
    <location>
        <begin position="151"/>
        <end position="233"/>
    </location>
</feature>
<sequence length="339" mass="37744">MGTVTVVAPFVISVQYHANSPPTRHHFKGAYADGEEDHTVKRDVTANLDNKPEALPKDLNLKWVVVRYSIQRNAKKFVGLVLKTEDNEVTINFLKKDDSWINISPEQLEALLTEKRGGLAGKEDDSDQQGQEEKIGKAITESLKEFLQHTSGLEGVEAPKPPPRRKKKTSNNKVDFDASHFSDTIHSILDFKEPDSSEGSSSGMSDYSGEDSDIDLTEESKTNEASYGKDKENLVKEMKEYMEMMDQELAQTNVGLSFERKMPSHPTTSSQQVDQKQDESKNQTMSAEEDDLEVQPIDVDLTVLKNILESYNSQQGMPGPASSILSSMGLQLPENTDST</sequence>
<feature type="compositionally biased region" description="Polar residues" evidence="1">
    <location>
        <begin position="265"/>
        <end position="274"/>
    </location>
</feature>
<proteinExistence type="predicted"/>
<evidence type="ECO:0000256" key="1">
    <source>
        <dbReference type="SAM" id="MobiDB-lite"/>
    </source>
</evidence>
<feature type="compositionally biased region" description="Polar residues" evidence="1">
    <location>
        <begin position="323"/>
        <end position="339"/>
    </location>
</feature>
<dbReference type="PANTHER" id="PTHR13060">
    <property type="entry name" value="SGT1 PROTEIN HSGT1 SUPPRESSOR OF GCR2"/>
    <property type="match status" value="1"/>
</dbReference>
<reference evidence="3" key="1">
    <citation type="submission" date="2025-08" db="UniProtKB">
        <authorList>
            <consortium name="RefSeq"/>
        </authorList>
    </citation>
    <scope>IDENTIFICATION</scope>
    <source>
        <tissue evidence="3">Muscle</tissue>
    </source>
</reference>
<accession>A0ABM1BK80</accession>
<feature type="region of interest" description="Disordered" evidence="1">
    <location>
        <begin position="312"/>
        <end position="339"/>
    </location>
</feature>
<dbReference type="GeneID" id="106467803"/>
<dbReference type="InterPro" id="IPR010770">
    <property type="entry name" value="Ecd"/>
</dbReference>
<feature type="compositionally biased region" description="Low complexity" evidence="1">
    <location>
        <begin position="197"/>
        <end position="207"/>
    </location>
</feature>
<keyword evidence="2" id="KW-1185">Reference proteome</keyword>
<feature type="compositionally biased region" description="Basic and acidic residues" evidence="1">
    <location>
        <begin position="218"/>
        <end position="233"/>
    </location>
</feature>
<feature type="compositionally biased region" description="Acidic residues" evidence="1">
    <location>
        <begin position="208"/>
        <end position="217"/>
    </location>
</feature>
<gene>
    <name evidence="3" type="primary">LOC106467803</name>
</gene>
<feature type="region of interest" description="Disordered" evidence="1">
    <location>
        <begin position="252"/>
        <end position="294"/>
    </location>
</feature>
<dbReference type="Proteomes" id="UP000694941">
    <property type="component" value="Unplaced"/>
</dbReference>
<name>A0ABM1BK80_LIMPO</name>